<accession>A0A4V1C891</accession>
<evidence type="ECO:0000313" key="2">
    <source>
        <dbReference type="EMBL" id="QBZ66068.1"/>
    </source>
</evidence>
<reference evidence="2 3" key="1">
    <citation type="journal article" date="2019" name="Mol. Biol. Evol.">
        <title>Blast fungal genomes show frequent chromosomal changes, gene gains and losses, and effector gene turnover.</title>
        <authorList>
            <person name="Gomez Luciano L.B."/>
            <person name="Jason Tsai I."/>
            <person name="Chuma I."/>
            <person name="Tosa Y."/>
            <person name="Chen Y.H."/>
            <person name="Li J.Y."/>
            <person name="Li M.Y."/>
            <person name="Jade Lu M.Y."/>
            <person name="Nakayashiki H."/>
            <person name="Li W.H."/>
        </authorList>
    </citation>
    <scope>NUCLEOTIDE SEQUENCE [LARGE SCALE GENOMIC DNA]</scope>
    <source>
        <strain evidence="2">MZ5-1-6</strain>
    </source>
</reference>
<feature type="non-terminal residue" evidence="2">
    <location>
        <position position="1"/>
    </location>
</feature>
<name>A0A4V1C891_PYROR</name>
<feature type="compositionally biased region" description="Low complexity" evidence="1">
    <location>
        <begin position="97"/>
        <end position="112"/>
    </location>
</feature>
<dbReference type="EMBL" id="CP034210">
    <property type="protein sequence ID" value="QBZ66068.1"/>
    <property type="molecule type" value="Genomic_DNA"/>
</dbReference>
<evidence type="ECO:0000256" key="1">
    <source>
        <dbReference type="SAM" id="MobiDB-lite"/>
    </source>
</evidence>
<sequence length="112" mass="12370">SPTADHDHPCNFAIFSTNAFRGPSYFFSPLYQRRKTQQPEETRPGRQSSVKILERTAILHLALVGLATRRLTKVSIWKGTTRSHNPTQAQSALFFDPSSPVNSASASVSLPS</sequence>
<dbReference type="AlphaFoldDB" id="A0A4V1C891"/>
<protein>
    <submittedName>
        <fullName evidence="2">Uncharacterized protein</fullName>
    </submittedName>
</protein>
<gene>
    <name evidence="2" type="ORF">PoMZ_13038</name>
</gene>
<dbReference type="Proteomes" id="UP000294847">
    <property type="component" value="Chromosome 7"/>
</dbReference>
<evidence type="ECO:0000313" key="3">
    <source>
        <dbReference type="Proteomes" id="UP000294847"/>
    </source>
</evidence>
<proteinExistence type="predicted"/>
<feature type="compositionally biased region" description="Polar residues" evidence="1">
    <location>
        <begin position="80"/>
        <end position="91"/>
    </location>
</feature>
<feature type="region of interest" description="Disordered" evidence="1">
    <location>
        <begin position="80"/>
        <end position="112"/>
    </location>
</feature>
<organism evidence="2 3">
    <name type="scientific">Pyricularia oryzae</name>
    <name type="common">Rice blast fungus</name>
    <name type="synonym">Magnaporthe oryzae</name>
    <dbReference type="NCBI Taxonomy" id="318829"/>
    <lineage>
        <taxon>Eukaryota</taxon>
        <taxon>Fungi</taxon>
        <taxon>Dikarya</taxon>
        <taxon>Ascomycota</taxon>
        <taxon>Pezizomycotina</taxon>
        <taxon>Sordariomycetes</taxon>
        <taxon>Sordariomycetidae</taxon>
        <taxon>Magnaporthales</taxon>
        <taxon>Pyriculariaceae</taxon>
        <taxon>Pyricularia</taxon>
    </lineage>
</organism>